<reference evidence="19" key="2">
    <citation type="submission" date="2023-05" db="EMBL/GenBank/DDBJ databases">
        <authorList>
            <person name="Fouks B."/>
        </authorList>
    </citation>
    <scope>NUCLEOTIDE SEQUENCE</scope>
    <source>
        <strain evidence="19">Stay&amp;Tobe</strain>
        <tissue evidence="19">Testes</tissue>
    </source>
</reference>
<dbReference type="GO" id="GO:0070374">
    <property type="term" value="P:positive regulation of ERK1 and ERK2 cascade"/>
    <property type="evidence" value="ECO:0007669"/>
    <property type="project" value="TreeGrafter"/>
</dbReference>
<comment type="catalytic activity">
    <reaction evidence="13">
        <text>L-seryl-[protein] + ATP = O-phospho-L-seryl-[protein] + ADP + H(+)</text>
        <dbReference type="Rhea" id="RHEA:17989"/>
        <dbReference type="Rhea" id="RHEA-COMP:9863"/>
        <dbReference type="Rhea" id="RHEA-COMP:11604"/>
        <dbReference type="ChEBI" id="CHEBI:15378"/>
        <dbReference type="ChEBI" id="CHEBI:29999"/>
        <dbReference type="ChEBI" id="CHEBI:30616"/>
        <dbReference type="ChEBI" id="CHEBI:83421"/>
        <dbReference type="ChEBI" id="CHEBI:456216"/>
        <dbReference type="EC" id="2.7.12.1"/>
    </reaction>
</comment>
<keyword evidence="5" id="KW-0808">Transferase</keyword>
<dbReference type="EC" id="2.7.12.1" evidence="2"/>
<dbReference type="GO" id="GO:0004713">
    <property type="term" value="F:protein tyrosine kinase activity"/>
    <property type="evidence" value="ECO:0007669"/>
    <property type="project" value="UniProtKB-KW"/>
</dbReference>
<dbReference type="SMART" id="SM00220">
    <property type="entry name" value="S_TKc"/>
    <property type="match status" value="1"/>
</dbReference>
<keyword evidence="6 16" id="KW-0547">Nucleotide-binding</keyword>
<dbReference type="InterPro" id="IPR017441">
    <property type="entry name" value="Protein_kinase_ATP_BS"/>
</dbReference>
<feature type="binding site" evidence="16">
    <location>
        <position position="31"/>
    </location>
    <ligand>
        <name>ATP</name>
        <dbReference type="ChEBI" id="CHEBI:30616"/>
    </ligand>
</feature>
<dbReference type="PANTHER" id="PTHR46392:SF1">
    <property type="entry name" value="DUAL SERINE_THREONINE AND TYROSINE PROTEIN KINASE"/>
    <property type="match status" value="1"/>
</dbReference>
<evidence type="ECO:0000256" key="12">
    <source>
        <dbReference type="ARBA" id="ARBA00042638"/>
    </source>
</evidence>
<dbReference type="GO" id="GO:0043066">
    <property type="term" value="P:negative regulation of apoptotic process"/>
    <property type="evidence" value="ECO:0007669"/>
    <property type="project" value="TreeGrafter"/>
</dbReference>
<keyword evidence="3" id="KW-0963">Cytoplasm</keyword>
<evidence type="ECO:0000256" key="6">
    <source>
        <dbReference type="ARBA" id="ARBA00022741"/>
    </source>
</evidence>
<gene>
    <name evidence="19" type="ORF">L9F63_020328</name>
</gene>
<keyword evidence="7" id="KW-0418">Kinase</keyword>
<dbReference type="PROSITE" id="PS00107">
    <property type="entry name" value="PROTEIN_KINASE_ATP"/>
    <property type="match status" value="1"/>
</dbReference>
<accession>A0AAD8EDJ0</accession>
<keyword evidence="20" id="KW-1185">Reference proteome</keyword>
<evidence type="ECO:0000256" key="17">
    <source>
        <dbReference type="RuleBase" id="RU000304"/>
    </source>
</evidence>
<keyword evidence="4 17" id="KW-0723">Serine/threonine-protein kinase</keyword>
<evidence type="ECO:0000256" key="5">
    <source>
        <dbReference type="ARBA" id="ARBA00022679"/>
    </source>
</evidence>
<evidence type="ECO:0000256" key="10">
    <source>
        <dbReference type="ARBA" id="ARBA00040421"/>
    </source>
</evidence>
<dbReference type="EMBL" id="JASPKZ010007223">
    <property type="protein sequence ID" value="KAJ9586031.1"/>
    <property type="molecule type" value="Genomic_DNA"/>
</dbReference>
<dbReference type="InterPro" id="IPR008271">
    <property type="entry name" value="Ser/Thr_kinase_AS"/>
</dbReference>
<evidence type="ECO:0000256" key="15">
    <source>
        <dbReference type="ARBA" id="ARBA00051680"/>
    </source>
</evidence>
<dbReference type="InterPro" id="IPR000719">
    <property type="entry name" value="Prot_kinase_dom"/>
</dbReference>
<comment type="subcellular location">
    <subcellularLocation>
        <location evidence="1">Cytoplasm</location>
    </subcellularLocation>
</comment>
<evidence type="ECO:0000256" key="14">
    <source>
        <dbReference type="ARBA" id="ARBA00049308"/>
    </source>
</evidence>
<evidence type="ECO:0000313" key="20">
    <source>
        <dbReference type="Proteomes" id="UP001233999"/>
    </source>
</evidence>
<dbReference type="InterPro" id="IPR011009">
    <property type="entry name" value="Kinase-like_dom_sf"/>
</dbReference>
<dbReference type="Proteomes" id="UP001233999">
    <property type="component" value="Unassembled WGS sequence"/>
</dbReference>
<evidence type="ECO:0000313" key="19">
    <source>
        <dbReference type="EMBL" id="KAJ9586031.1"/>
    </source>
</evidence>
<reference evidence="19" key="1">
    <citation type="journal article" date="2023" name="IScience">
        <title>Live-bearing cockroach genome reveals convergent evolutionary mechanisms linked to viviparity in insects and beyond.</title>
        <authorList>
            <person name="Fouks B."/>
            <person name="Harrison M.C."/>
            <person name="Mikhailova A.A."/>
            <person name="Marchal E."/>
            <person name="English S."/>
            <person name="Carruthers M."/>
            <person name="Jennings E.C."/>
            <person name="Chiamaka E.L."/>
            <person name="Frigard R.A."/>
            <person name="Pippel M."/>
            <person name="Attardo G.M."/>
            <person name="Benoit J.B."/>
            <person name="Bornberg-Bauer E."/>
            <person name="Tobe S.S."/>
        </authorList>
    </citation>
    <scope>NUCLEOTIDE SEQUENCE</scope>
    <source>
        <strain evidence="19">Stay&amp;Tobe</strain>
    </source>
</reference>
<dbReference type="PROSITE" id="PS50011">
    <property type="entry name" value="PROTEIN_KINASE_DOM"/>
    <property type="match status" value="1"/>
</dbReference>
<dbReference type="GO" id="GO:0005737">
    <property type="term" value="C:cytoplasm"/>
    <property type="evidence" value="ECO:0007669"/>
    <property type="project" value="UniProtKB-SubCell"/>
</dbReference>
<dbReference type="PROSITE" id="PS00108">
    <property type="entry name" value="PROTEIN_KINASE_ST"/>
    <property type="match status" value="1"/>
</dbReference>
<dbReference type="GO" id="GO:0005524">
    <property type="term" value="F:ATP binding"/>
    <property type="evidence" value="ECO:0007669"/>
    <property type="project" value="UniProtKB-UniRule"/>
</dbReference>
<dbReference type="SUPFAM" id="SSF56112">
    <property type="entry name" value="Protein kinase-like (PK-like)"/>
    <property type="match status" value="1"/>
</dbReference>
<dbReference type="Gene3D" id="1.10.510.10">
    <property type="entry name" value="Transferase(Phosphotransferase) domain 1"/>
    <property type="match status" value="1"/>
</dbReference>
<evidence type="ECO:0000256" key="13">
    <source>
        <dbReference type="ARBA" id="ARBA00049003"/>
    </source>
</evidence>
<keyword evidence="9" id="KW-0829">Tyrosine-protein kinase</keyword>
<sequence length="297" mass="33577">MPVQGKEIGRGQYGVVFACESWRGPGPCAVKSVVPPDEKHWNDLAMEFYYTRTIPEHQHIVKLRGSVVDHTYGGGCTPAVLLIMNRLSRDLYCGIRSGLKLLVRLQIAIDVVEGIRYLHSQGLVHRDIKLKNVLLDYDNRAKLTDLGFCIPEAMMSGSIVGTPVHMAPELLSGHYDSSVDVYAFGILFWYICAGNVRLPFKFEKYQNKEQLWVGVQKGTRPERLKCFDDQCWTLMERCWSADPSERPLLGYVLPQLMSIIARYTLEASQVKPRPKRSCSLDGCHCTLDDSLSMSFSL</sequence>
<evidence type="ECO:0000256" key="7">
    <source>
        <dbReference type="ARBA" id="ARBA00022777"/>
    </source>
</evidence>
<dbReference type="GO" id="GO:0044344">
    <property type="term" value="P:cellular response to fibroblast growth factor stimulus"/>
    <property type="evidence" value="ECO:0007669"/>
    <property type="project" value="TreeGrafter"/>
</dbReference>
<comment type="catalytic activity">
    <reaction evidence="15">
        <text>L-tyrosyl-[protein] + ATP = O-phospho-L-tyrosyl-[protein] + ADP + H(+)</text>
        <dbReference type="Rhea" id="RHEA:10596"/>
        <dbReference type="Rhea" id="RHEA-COMP:10136"/>
        <dbReference type="Rhea" id="RHEA-COMP:20101"/>
        <dbReference type="ChEBI" id="CHEBI:15378"/>
        <dbReference type="ChEBI" id="CHEBI:30616"/>
        <dbReference type="ChEBI" id="CHEBI:46858"/>
        <dbReference type="ChEBI" id="CHEBI:61978"/>
        <dbReference type="ChEBI" id="CHEBI:456216"/>
        <dbReference type="EC" id="2.7.12.1"/>
    </reaction>
</comment>
<organism evidence="19 20">
    <name type="scientific">Diploptera punctata</name>
    <name type="common">Pacific beetle cockroach</name>
    <dbReference type="NCBI Taxonomy" id="6984"/>
    <lineage>
        <taxon>Eukaryota</taxon>
        <taxon>Metazoa</taxon>
        <taxon>Ecdysozoa</taxon>
        <taxon>Arthropoda</taxon>
        <taxon>Hexapoda</taxon>
        <taxon>Insecta</taxon>
        <taxon>Pterygota</taxon>
        <taxon>Neoptera</taxon>
        <taxon>Polyneoptera</taxon>
        <taxon>Dictyoptera</taxon>
        <taxon>Blattodea</taxon>
        <taxon>Blaberoidea</taxon>
        <taxon>Blaberidae</taxon>
        <taxon>Diplopterinae</taxon>
        <taxon>Diploptera</taxon>
    </lineage>
</organism>
<dbReference type="InterPro" id="IPR051302">
    <property type="entry name" value="Dual_SerThr-Tyr_Kinase"/>
</dbReference>
<evidence type="ECO:0000256" key="9">
    <source>
        <dbReference type="ARBA" id="ARBA00023137"/>
    </source>
</evidence>
<evidence type="ECO:0000256" key="1">
    <source>
        <dbReference type="ARBA" id="ARBA00004496"/>
    </source>
</evidence>
<protein>
    <recommendedName>
        <fullName evidence="10">Dual serine/threonine and tyrosine protein kinase</fullName>
        <ecNumber evidence="2">2.7.12.1</ecNumber>
    </recommendedName>
    <alternativeName>
        <fullName evidence="12">Dusty protein kinase</fullName>
    </alternativeName>
    <alternativeName>
        <fullName evidence="11">Receptor-interacting serine/threonine-protein kinase 5</fullName>
    </alternativeName>
</protein>
<dbReference type="Pfam" id="PF00069">
    <property type="entry name" value="Pkinase"/>
    <property type="match status" value="1"/>
</dbReference>
<proteinExistence type="inferred from homology"/>
<feature type="domain" description="Protein kinase" evidence="18">
    <location>
        <begin position="2"/>
        <end position="260"/>
    </location>
</feature>
<evidence type="ECO:0000256" key="2">
    <source>
        <dbReference type="ARBA" id="ARBA00013203"/>
    </source>
</evidence>
<evidence type="ECO:0000256" key="16">
    <source>
        <dbReference type="PROSITE-ProRule" id="PRU10141"/>
    </source>
</evidence>
<comment type="catalytic activity">
    <reaction evidence="14">
        <text>L-threonyl-[protein] + ATP = O-phospho-L-threonyl-[protein] + ADP + H(+)</text>
        <dbReference type="Rhea" id="RHEA:46608"/>
        <dbReference type="Rhea" id="RHEA-COMP:11060"/>
        <dbReference type="Rhea" id="RHEA-COMP:11605"/>
        <dbReference type="ChEBI" id="CHEBI:15378"/>
        <dbReference type="ChEBI" id="CHEBI:30013"/>
        <dbReference type="ChEBI" id="CHEBI:30616"/>
        <dbReference type="ChEBI" id="CHEBI:61977"/>
        <dbReference type="ChEBI" id="CHEBI:456216"/>
        <dbReference type="EC" id="2.7.12.1"/>
    </reaction>
</comment>
<dbReference type="AlphaFoldDB" id="A0AAD8EDJ0"/>
<keyword evidence="8 16" id="KW-0067">ATP-binding</keyword>
<comment type="caution">
    <text evidence="19">The sequence shown here is derived from an EMBL/GenBank/DDBJ whole genome shotgun (WGS) entry which is preliminary data.</text>
</comment>
<dbReference type="GO" id="GO:0004674">
    <property type="term" value="F:protein serine/threonine kinase activity"/>
    <property type="evidence" value="ECO:0007669"/>
    <property type="project" value="UniProtKB-KW"/>
</dbReference>
<dbReference type="PANTHER" id="PTHR46392">
    <property type="entry name" value="DUAL SERINE/THREONINE AND TYROSINE PROTEIN KINASE"/>
    <property type="match status" value="1"/>
</dbReference>
<name>A0AAD8EDJ0_DIPPU</name>
<dbReference type="GO" id="GO:0045743">
    <property type="term" value="P:positive regulation of fibroblast growth factor receptor signaling pathway"/>
    <property type="evidence" value="ECO:0007669"/>
    <property type="project" value="TreeGrafter"/>
</dbReference>
<evidence type="ECO:0000256" key="3">
    <source>
        <dbReference type="ARBA" id="ARBA00022490"/>
    </source>
</evidence>
<evidence type="ECO:0000256" key="11">
    <source>
        <dbReference type="ARBA" id="ARBA00041268"/>
    </source>
</evidence>
<comment type="similarity">
    <text evidence="17">Belongs to the protein kinase superfamily.</text>
</comment>
<evidence type="ECO:0000259" key="18">
    <source>
        <dbReference type="PROSITE" id="PS50011"/>
    </source>
</evidence>
<dbReference type="GO" id="GO:0004712">
    <property type="term" value="F:protein serine/threonine/tyrosine kinase activity"/>
    <property type="evidence" value="ECO:0007669"/>
    <property type="project" value="UniProtKB-EC"/>
</dbReference>
<evidence type="ECO:0000256" key="8">
    <source>
        <dbReference type="ARBA" id="ARBA00022840"/>
    </source>
</evidence>
<evidence type="ECO:0000256" key="4">
    <source>
        <dbReference type="ARBA" id="ARBA00022527"/>
    </source>
</evidence>